<proteinExistence type="predicted"/>
<dbReference type="EMBL" id="NVAP01000038">
    <property type="protein sequence ID" value="PFQ44465.1"/>
    <property type="molecule type" value="Genomic_DNA"/>
</dbReference>
<name>A0A2C1MIJ5_BACCE</name>
<dbReference type="RefSeq" id="WP_098613571.1">
    <property type="nucleotide sequence ID" value="NZ_NUMH01000034.1"/>
</dbReference>
<dbReference type="Gene3D" id="3.30.530.20">
    <property type="match status" value="1"/>
</dbReference>
<accession>A0A2C1MIJ5</accession>
<dbReference type="AlphaFoldDB" id="A0A2C1MIJ5"/>
<dbReference type="Proteomes" id="UP000224386">
    <property type="component" value="Unassembled WGS sequence"/>
</dbReference>
<dbReference type="InterPro" id="IPR019587">
    <property type="entry name" value="Polyketide_cyclase/dehydratase"/>
</dbReference>
<dbReference type="Pfam" id="PF10604">
    <property type="entry name" value="Polyketide_cyc2"/>
    <property type="match status" value="1"/>
</dbReference>
<organism evidence="1 2">
    <name type="scientific">Bacillus cereus</name>
    <dbReference type="NCBI Taxonomy" id="1396"/>
    <lineage>
        <taxon>Bacteria</taxon>
        <taxon>Bacillati</taxon>
        <taxon>Bacillota</taxon>
        <taxon>Bacilli</taxon>
        <taxon>Bacillales</taxon>
        <taxon>Bacillaceae</taxon>
        <taxon>Bacillus</taxon>
        <taxon>Bacillus cereus group</taxon>
    </lineage>
</organism>
<dbReference type="SUPFAM" id="SSF55961">
    <property type="entry name" value="Bet v1-like"/>
    <property type="match status" value="1"/>
</dbReference>
<reference evidence="1 2" key="1">
    <citation type="submission" date="2017-09" db="EMBL/GenBank/DDBJ databases">
        <title>Large-scale bioinformatics analysis of Bacillus genomes uncovers conserved roles of natural products in bacterial physiology.</title>
        <authorList>
            <consortium name="Agbiome Team Llc"/>
            <person name="Bleich R.M."/>
            <person name="Grubbs K.J."/>
            <person name="Santa Maria K.C."/>
            <person name="Allen S.E."/>
            <person name="Farag S."/>
            <person name="Shank E.A."/>
            <person name="Bowers A."/>
        </authorList>
    </citation>
    <scope>NUCLEOTIDE SEQUENCE [LARGE SCALE GENOMIC DNA]</scope>
    <source>
        <strain evidence="1 2">AFS070861</strain>
    </source>
</reference>
<gene>
    <name evidence="1" type="ORF">COK05_17425</name>
</gene>
<dbReference type="InterPro" id="IPR023393">
    <property type="entry name" value="START-like_dom_sf"/>
</dbReference>
<sequence length="152" mass="17640">MSFALEVVINAPIEMVFDYIDKEEKIKEWNTFIVENRYPKNIDIDNPCVGDKYISVQKIGKKTFEVEAEILDYDAPHLISVGSEMKQGYGATTYMLEESDEGTVLTLISEFEPSNFYYKIVHKLTEWVSREMYGEELERLAECVETAYHKKG</sequence>
<evidence type="ECO:0000313" key="1">
    <source>
        <dbReference type="EMBL" id="PFQ44465.1"/>
    </source>
</evidence>
<comment type="caution">
    <text evidence="1">The sequence shown here is derived from an EMBL/GenBank/DDBJ whole genome shotgun (WGS) entry which is preliminary data.</text>
</comment>
<protein>
    <submittedName>
        <fullName evidence="1">3-isopropylmalate dehydrogenase</fullName>
    </submittedName>
</protein>
<evidence type="ECO:0000313" key="2">
    <source>
        <dbReference type="Proteomes" id="UP000224386"/>
    </source>
</evidence>